<dbReference type="CDD" id="cd00104">
    <property type="entry name" value="KAZAL_FS"/>
    <property type="match status" value="2"/>
</dbReference>
<feature type="domain" description="Kazal-like" evidence="4">
    <location>
        <begin position="19"/>
        <end position="68"/>
    </location>
</feature>
<dbReference type="Proteomes" id="UP000801492">
    <property type="component" value="Unassembled WGS sequence"/>
</dbReference>
<dbReference type="SMART" id="SM00280">
    <property type="entry name" value="KAZAL"/>
    <property type="match status" value="2"/>
</dbReference>
<comment type="caution">
    <text evidence="5">The sequence shown here is derived from an EMBL/GenBank/DDBJ whole genome shotgun (WGS) entry which is preliminary data.</text>
</comment>
<reference evidence="5" key="1">
    <citation type="submission" date="2019-08" db="EMBL/GenBank/DDBJ databases">
        <title>The genome of the North American firefly Photinus pyralis.</title>
        <authorList>
            <consortium name="Photinus pyralis genome working group"/>
            <person name="Fallon T.R."/>
            <person name="Sander Lower S.E."/>
            <person name="Weng J.-K."/>
        </authorList>
    </citation>
    <scope>NUCLEOTIDE SEQUENCE</scope>
    <source>
        <strain evidence="5">TRF0915ILg1</strain>
        <tissue evidence="5">Whole body</tissue>
    </source>
</reference>
<evidence type="ECO:0000256" key="1">
    <source>
        <dbReference type="ARBA" id="ARBA00022690"/>
    </source>
</evidence>
<evidence type="ECO:0000256" key="3">
    <source>
        <dbReference type="ARBA" id="ARBA00023157"/>
    </source>
</evidence>
<evidence type="ECO:0000313" key="5">
    <source>
        <dbReference type="EMBL" id="KAF2881380.1"/>
    </source>
</evidence>
<dbReference type="PANTHER" id="PTHR10913">
    <property type="entry name" value="FOLLISTATIN-RELATED"/>
    <property type="match status" value="1"/>
</dbReference>
<dbReference type="FunFam" id="3.30.60.30:FF:000042">
    <property type="entry name" value="Serine protease inhibitor dipetalogastin"/>
    <property type="match status" value="1"/>
</dbReference>
<dbReference type="InterPro" id="IPR036058">
    <property type="entry name" value="Kazal_dom_sf"/>
</dbReference>
<sequence length="132" mass="15211">MKKETCGQRVIQVPLHHCKTTASCNVQCDEHKEFVCGSDNKFYSSECEMKRENCGKHIYVVPMKRCLAGFMFRGCQKICPTYYEPVCGTDNMTYSNPCFLEIENCRSRALVSKKHLGTCTEPLDEIPKNYLY</sequence>
<dbReference type="GO" id="GO:0005576">
    <property type="term" value="C:extracellular region"/>
    <property type="evidence" value="ECO:0007669"/>
    <property type="project" value="TreeGrafter"/>
</dbReference>
<dbReference type="Pfam" id="PF07648">
    <property type="entry name" value="Kazal_2"/>
    <property type="match status" value="2"/>
</dbReference>
<dbReference type="GO" id="GO:0030154">
    <property type="term" value="P:cell differentiation"/>
    <property type="evidence" value="ECO:0007669"/>
    <property type="project" value="TreeGrafter"/>
</dbReference>
<accession>A0A8K0CCU4</accession>
<dbReference type="AlphaFoldDB" id="A0A8K0CCU4"/>
<feature type="domain" description="Kazal-like" evidence="4">
    <location>
        <begin position="69"/>
        <end position="121"/>
    </location>
</feature>
<dbReference type="Gene3D" id="3.30.60.30">
    <property type="match status" value="2"/>
</dbReference>
<protein>
    <recommendedName>
        <fullName evidence="4">Kazal-like domain-containing protein</fullName>
    </recommendedName>
</protein>
<dbReference type="PROSITE" id="PS51465">
    <property type="entry name" value="KAZAL_2"/>
    <property type="match status" value="2"/>
</dbReference>
<keyword evidence="6" id="KW-1185">Reference proteome</keyword>
<organism evidence="5 6">
    <name type="scientific">Ignelater luminosus</name>
    <name type="common">Cucubano</name>
    <name type="synonym">Pyrophorus luminosus</name>
    <dbReference type="NCBI Taxonomy" id="2038154"/>
    <lineage>
        <taxon>Eukaryota</taxon>
        <taxon>Metazoa</taxon>
        <taxon>Ecdysozoa</taxon>
        <taxon>Arthropoda</taxon>
        <taxon>Hexapoda</taxon>
        <taxon>Insecta</taxon>
        <taxon>Pterygota</taxon>
        <taxon>Neoptera</taxon>
        <taxon>Endopterygota</taxon>
        <taxon>Coleoptera</taxon>
        <taxon>Polyphaga</taxon>
        <taxon>Elateriformia</taxon>
        <taxon>Elateroidea</taxon>
        <taxon>Elateridae</taxon>
        <taxon>Agrypninae</taxon>
        <taxon>Pyrophorini</taxon>
        <taxon>Ignelater</taxon>
    </lineage>
</organism>
<dbReference type="SUPFAM" id="SSF100895">
    <property type="entry name" value="Kazal-type serine protease inhibitors"/>
    <property type="match status" value="2"/>
</dbReference>
<dbReference type="InterPro" id="IPR002350">
    <property type="entry name" value="Kazal_dom"/>
</dbReference>
<dbReference type="EMBL" id="VTPC01090747">
    <property type="protein sequence ID" value="KAF2881380.1"/>
    <property type="molecule type" value="Genomic_DNA"/>
</dbReference>
<dbReference type="InterPro" id="IPR050653">
    <property type="entry name" value="Prot_Inhib_GrowthFact_Antg"/>
</dbReference>
<gene>
    <name evidence="5" type="ORF">ILUMI_24794</name>
</gene>
<keyword evidence="1" id="KW-0646">Protease inhibitor</keyword>
<dbReference type="PANTHER" id="PTHR10913:SF45">
    <property type="entry name" value="FOLLISTATIN, ISOFORM A-RELATED"/>
    <property type="match status" value="1"/>
</dbReference>
<keyword evidence="3" id="KW-1015">Disulfide bond</keyword>
<proteinExistence type="predicted"/>
<evidence type="ECO:0000313" key="6">
    <source>
        <dbReference type="Proteomes" id="UP000801492"/>
    </source>
</evidence>
<dbReference type="OrthoDB" id="6614329at2759"/>
<keyword evidence="2" id="KW-0722">Serine protease inhibitor</keyword>
<evidence type="ECO:0000259" key="4">
    <source>
        <dbReference type="PROSITE" id="PS51465"/>
    </source>
</evidence>
<name>A0A8K0CCU4_IGNLU</name>
<evidence type="ECO:0000256" key="2">
    <source>
        <dbReference type="ARBA" id="ARBA00022900"/>
    </source>
</evidence>